<proteinExistence type="predicted"/>
<dbReference type="Proteomes" id="UP000548504">
    <property type="component" value="Unassembled WGS sequence"/>
</dbReference>
<sequence>MKLNSKCSSAGVLPGTVAKKCNELCVVVLMPAWPQGFAQRESGYVY</sequence>
<dbReference type="AlphaFoldDB" id="A0A7X1BQQ1"/>
<organism evidence="1 2">
    <name type="scientific">Citrobacter cronae</name>
    <dbReference type="NCBI Taxonomy" id="1748967"/>
    <lineage>
        <taxon>Bacteria</taxon>
        <taxon>Pseudomonadati</taxon>
        <taxon>Pseudomonadota</taxon>
        <taxon>Gammaproteobacteria</taxon>
        <taxon>Enterobacterales</taxon>
        <taxon>Enterobacteriaceae</taxon>
        <taxon>Citrobacter</taxon>
        <taxon>Citrobacter freundii complex</taxon>
    </lineage>
</organism>
<gene>
    <name evidence="1" type="ORF">H7I73_15345</name>
</gene>
<dbReference type="RefSeq" id="WP_170973693.1">
    <property type="nucleotide sequence ID" value="NZ_CP069763.1"/>
</dbReference>
<protein>
    <submittedName>
        <fullName evidence="1">Uncharacterized protein</fullName>
    </submittedName>
</protein>
<dbReference type="GeneID" id="69429630"/>
<dbReference type="EMBL" id="JACLAG010000003">
    <property type="protein sequence ID" value="MBC2621015.1"/>
    <property type="molecule type" value="Genomic_DNA"/>
</dbReference>
<evidence type="ECO:0000313" key="2">
    <source>
        <dbReference type="Proteomes" id="UP000548504"/>
    </source>
</evidence>
<reference evidence="1 2" key="1">
    <citation type="submission" date="2020-08" db="EMBL/GenBank/DDBJ databases">
        <title>Emergence and comparative genomics analysis of Citrobacter in Fennec fox imported from North Africa to China.</title>
        <authorList>
            <person name="Zheng B."/>
        </authorList>
    </citation>
    <scope>NUCLEOTIDE SEQUENCE [LARGE SCALE GENOMIC DNA]</scope>
    <source>
        <strain evidence="1 2">FF141</strain>
    </source>
</reference>
<name>A0A7X1BQQ1_9ENTR</name>
<comment type="caution">
    <text evidence="1">The sequence shown here is derived from an EMBL/GenBank/DDBJ whole genome shotgun (WGS) entry which is preliminary data.</text>
</comment>
<evidence type="ECO:0000313" key="1">
    <source>
        <dbReference type="EMBL" id="MBC2621015.1"/>
    </source>
</evidence>
<accession>A0A7X1BQQ1</accession>